<name>A0ABX7NWA7_9BACT</name>
<evidence type="ECO:0000313" key="1">
    <source>
        <dbReference type="EMBL" id="QSQ22753.1"/>
    </source>
</evidence>
<keyword evidence="2" id="KW-1185">Reference proteome</keyword>
<dbReference type="Proteomes" id="UP000662747">
    <property type="component" value="Chromosome"/>
</dbReference>
<dbReference type="EMBL" id="CP071090">
    <property type="protein sequence ID" value="QSQ22753.1"/>
    <property type="molecule type" value="Genomic_DNA"/>
</dbReference>
<reference evidence="1 2" key="1">
    <citation type="submission" date="2021-02" db="EMBL/GenBank/DDBJ databases">
        <title>De Novo genome assembly of isolated myxobacteria.</title>
        <authorList>
            <person name="Stevens D.C."/>
        </authorList>
    </citation>
    <scope>NUCLEOTIDE SEQUENCE [LARGE SCALE GENOMIC DNA]</scope>
    <source>
        <strain evidence="2">SCPEA02</strain>
    </source>
</reference>
<dbReference type="RefSeq" id="WP_206724329.1">
    <property type="nucleotide sequence ID" value="NZ_CP071090.1"/>
</dbReference>
<protein>
    <submittedName>
        <fullName evidence="1">Uncharacterized protein</fullName>
    </submittedName>
</protein>
<proteinExistence type="predicted"/>
<organism evidence="1 2">
    <name type="scientific">Pyxidicoccus parkwayensis</name>
    <dbReference type="NCBI Taxonomy" id="2813578"/>
    <lineage>
        <taxon>Bacteria</taxon>
        <taxon>Pseudomonadati</taxon>
        <taxon>Myxococcota</taxon>
        <taxon>Myxococcia</taxon>
        <taxon>Myxococcales</taxon>
        <taxon>Cystobacterineae</taxon>
        <taxon>Myxococcaceae</taxon>
        <taxon>Pyxidicoccus</taxon>
    </lineage>
</organism>
<accession>A0ABX7NWA7</accession>
<sequence>MHLQRVFAAMVLLSTSARADELKPFQKEAKSHFEKSLSGALKDANTACGTRLKVKTNFNWFNPKDWDGVGYEDSCKEVLLGIAAMCERPEHKKALAKKVTGVACLFTWDITQVGLYGALNAEHPDSQKKAGTHDTRPRNVSLSKGLLMYEMHKGDKTIADDTRTVLEEALKAGSR</sequence>
<evidence type="ECO:0000313" key="2">
    <source>
        <dbReference type="Proteomes" id="UP000662747"/>
    </source>
</evidence>
<gene>
    <name evidence="1" type="ORF">JY651_47965</name>
</gene>